<protein>
    <recommendedName>
        <fullName evidence="1">Aminoglycoside phosphotransferase domain-containing protein</fullName>
    </recommendedName>
</protein>
<dbReference type="InterPro" id="IPR051678">
    <property type="entry name" value="AGP_Transferase"/>
</dbReference>
<dbReference type="OrthoDB" id="2906425at2759"/>
<organism evidence="2 3">
    <name type="scientific">Hydnum rufescens UP504</name>
    <dbReference type="NCBI Taxonomy" id="1448309"/>
    <lineage>
        <taxon>Eukaryota</taxon>
        <taxon>Fungi</taxon>
        <taxon>Dikarya</taxon>
        <taxon>Basidiomycota</taxon>
        <taxon>Agaricomycotina</taxon>
        <taxon>Agaricomycetes</taxon>
        <taxon>Cantharellales</taxon>
        <taxon>Hydnaceae</taxon>
        <taxon>Hydnum</taxon>
    </lineage>
</organism>
<sequence length="467" mass="52891">MLFLDDSPPASVVPSHDPRVDATVNVVNWEILRALACQPYPAQSAYWGDQISGGHNVPDTVVVRVPLRLPNNLTVEHSEALCSRIASEVATMQYIEAYTSIPIPHILHYNTEADGGGAASPYMIMTKVEGSPLCFVWDKMEDTKRDAVLRQIVDIYLELSSHRFDKIGALFKRDGVGKDAWYLKPLSYITDPDYPSPGQSSLGTMHSSGTDHWMAYSNAYLEKISNEDFGSDMKPYFYAHVWFLQSLIPSLYDNSLDAKGFPLMPADFHSQNIMVTDVDSVPRIVAVIDWEFSSTAATSSFAQYPLFIVDHPQWDDDHPLRSRNLRDQAKFNVFMNEAEGRRKPDGGHRLSNAFANCYNLYLFEQSIQYPPHGDVLYYQTTSRFDKEVKVWNELSTLLHDEVSDKSFTRQSIKDFILANRWRLAGDSKALKWVASEDKLNACLHTSPRLPHLTYLQTNSCSPTSDQQ</sequence>
<dbReference type="Proteomes" id="UP000886523">
    <property type="component" value="Unassembled WGS sequence"/>
</dbReference>
<dbReference type="AlphaFoldDB" id="A0A9P6DQI2"/>
<dbReference type="Pfam" id="PF01636">
    <property type="entry name" value="APH"/>
    <property type="match status" value="1"/>
</dbReference>
<gene>
    <name evidence="2" type="ORF">BS47DRAFT_1373386</name>
</gene>
<dbReference type="InterPro" id="IPR002575">
    <property type="entry name" value="Aminoglycoside_PTrfase"/>
</dbReference>
<feature type="domain" description="Aminoglycoside phosphotransferase" evidence="1">
    <location>
        <begin position="83"/>
        <end position="294"/>
    </location>
</feature>
<dbReference type="SUPFAM" id="SSF56112">
    <property type="entry name" value="Protein kinase-like (PK-like)"/>
    <property type="match status" value="1"/>
</dbReference>
<dbReference type="EMBL" id="MU129024">
    <property type="protein sequence ID" value="KAF9510052.1"/>
    <property type="molecule type" value="Genomic_DNA"/>
</dbReference>
<comment type="caution">
    <text evidence="2">The sequence shown here is derived from an EMBL/GenBank/DDBJ whole genome shotgun (WGS) entry which is preliminary data.</text>
</comment>
<evidence type="ECO:0000259" key="1">
    <source>
        <dbReference type="Pfam" id="PF01636"/>
    </source>
</evidence>
<dbReference type="PANTHER" id="PTHR21310">
    <property type="entry name" value="AMINOGLYCOSIDE PHOSPHOTRANSFERASE-RELATED-RELATED"/>
    <property type="match status" value="1"/>
</dbReference>
<accession>A0A9P6DQI2</accession>
<name>A0A9P6DQI2_9AGAM</name>
<dbReference type="InterPro" id="IPR011009">
    <property type="entry name" value="Kinase-like_dom_sf"/>
</dbReference>
<reference evidence="2" key="1">
    <citation type="journal article" date="2020" name="Nat. Commun.">
        <title>Large-scale genome sequencing of mycorrhizal fungi provides insights into the early evolution of symbiotic traits.</title>
        <authorList>
            <person name="Miyauchi S."/>
            <person name="Kiss E."/>
            <person name="Kuo A."/>
            <person name="Drula E."/>
            <person name="Kohler A."/>
            <person name="Sanchez-Garcia M."/>
            <person name="Morin E."/>
            <person name="Andreopoulos B."/>
            <person name="Barry K.W."/>
            <person name="Bonito G."/>
            <person name="Buee M."/>
            <person name="Carver A."/>
            <person name="Chen C."/>
            <person name="Cichocki N."/>
            <person name="Clum A."/>
            <person name="Culley D."/>
            <person name="Crous P.W."/>
            <person name="Fauchery L."/>
            <person name="Girlanda M."/>
            <person name="Hayes R.D."/>
            <person name="Keri Z."/>
            <person name="LaButti K."/>
            <person name="Lipzen A."/>
            <person name="Lombard V."/>
            <person name="Magnuson J."/>
            <person name="Maillard F."/>
            <person name="Murat C."/>
            <person name="Nolan M."/>
            <person name="Ohm R.A."/>
            <person name="Pangilinan J."/>
            <person name="Pereira M.F."/>
            <person name="Perotto S."/>
            <person name="Peter M."/>
            <person name="Pfister S."/>
            <person name="Riley R."/>
            <person name="Sitrit Y."/>
            <person name="Stielow J.B."/>
            <person name="Szollosi G."/>
            <person name="Zifcakova L."/>
            <person name="Stursova M."/>
            <person name="Spatafora J.W."/>
            <person name="Tedersoo L."/>
            <person name="Vaario L.M."/>
            <person name="Yamada A."/>
            <person name="Yan M."/>
            <person name="Wang P."/>
            <person name="Xu J."/>
            <person name="Bruns T."/>
            <person name="Baldrian P."/>
            <person name="Vilgalys R."/>
            <person name="Dunand C."/>
            <person name="Henrissat B."/>
            <person name="Grigoriev I.V."/>
            <person name="Hibbett D."/>
            <person name="Nagy L.G."/>
            <person name="Martin F.M."/>
        </authorList>
    </citation>
    <scope>NUCLEOTIDE SEQUENCE</scope>
    <source>
        <strain evidence="2">UP504</strain>
    </source>
</reference>
<evidence type="ECO:0000313" key="2">
    <source>
        <dbReference type="EMBL" id="KAF9510052.1"/>
    </source>
</evidence>
<evidence type="ECO:0000313" key="3">
    <source>
        <dbReference type="Proteomes" id="UP000886523"/>
    </source>
</evidence>
<proteinExistence type="predicted"/>
<keyword evidence="3" id="KW-1185">Reference proteome</keyword>
<dbReference type="PANTHER" id="PTHR21310:SF15">
    <property type="entry name" value="AMINOGLYCOSIDE PHOSPHOTRANSFERASE DOMAIN-CONTAINING PROTEIN"/>
    <property type="match status" value="1"/>
</dbReference>